<proteinExistence type="predicted"/>
<organism evidence="1">
    <name type="scientific">viral metagenome</name>
    <dbReference type="NCBI Taxonomy" id="1070528"/>
    <lineage>
        <taxon>unclassified sequences</taxon>
        <taxon>metagenomes</taxon>
        <taxon>organismal metagenomes</taxon>
    </lineage>
</organism>
<sequence>MNQSKFCPINNNKFPLGITETYYDDKKKSDSSTDSKVPPSCPSYASYYVKLSNNTIHYCCDTSTCKGGKYKVTPVCEYNTVWDSGKKWCKETNCFKFGVANRTNPSTCPTGSSMDADLNKCCNSSTKP</sequence>
<accession>A0A6C0D0D0</accession>
<dbReference type="AlphaFoldDB" id="A0A6C0D0D0"/>
<evidence type="ECO:0000313" key="1">
    <source>
        <dbReference type="EMBL" id="QHT09977.1"/>
    </source>
</evidence>
<protein>
    <submittedName>
        <fullName evidence="1">Uncharacterized protein</fullName>
    </submittedName>
</protein>
<name>A0A6C0D0D0_9ZZZZ</name>
<dbReference type="EMBL" id="MN739518">
    <property type="protein sequence ID" value="QHT09977.1"/>
    <property type="molecule type" value="Genomic_DNA"/>
</dbReference>
<reference evidence="1" key="1">
    <citation type="journal article" date="2020" name="Nature">
        <title>Giant virus diversity and host interactions through global metagenomics.</title>
        <authorList>
            <person name="Schulz F."/>
            <person name="Roux S."/>
            <person name="Paez-Espino D."/>
            <person name="Jungbluth S."/>
            <person name="Walsh D.A."/>
            <person name="Denef V.J."/>
            <person name="McMahon K.D."/>
            <person name="Konstantinidis K.T."/>
            <person name="Eloe-Fadrosh E.A."/>
            <person name="Kyrpides N.C."/>
            <person name="Woyke T."/>
        </authorList>
    </citation>
    <scope>NUCLEOTIDE SEQUENCE</scope>
    <source>
        <strain evidence="1">GVMAG-M-3300023174-104</strain>
    </source>
</reference>